<keyword evidence="6" id="KW-1185">Reference proteome</keyword>
<dbReference type="InterPro" id="IPR041492">
    <property type="entry name" value="HAD_2"/>
</dbReference>
<evidence type="ECO:0000256" key="3">
    <source>
        <dbReference type="ARBA" id="ARBA00006171"/>
    </source>
</evidence>
<dbReference type="AlphaFoldDB" id="A0A2M9Y252"/>
<comment type="similarity">
    <text evidence="3">Belongs to the HAD-like hydrolase superfamily. CbbY/CbbZ/Gph/YieH family.</text>
</comment>
<dbReference type="InterPro" id="IPR050155">
    <property type="entry name" value="HAD-like_hydrolase_sf"/>
</dbReference>
<dbReference type="Proteomes" id="UP000297891">
    <property type="component" value="Unassembled WGS sequence"/>
</dbReference>
<organism evidence="5 6">
    <name type="scientific">Leptospira brenneri</name>
    <dbReference type="NCBI Taxonomy" id="2023182"/>
    <lineage>
        <taxon>Bacteria</taxon>
        <taxon>Pseudomonadati</taxon>
        <taxon>Spirochaetota</taxon>
        <taxon>Spirochaetia</taxon>
        <taxon>Leptospirales</taxon>
        <taxon>Leptospiraceae</taxon>
        <taxon>Leptospira</taxon>
    </lineage>
</organism>
<dbReference type="GO" id="GO:0005829">
    <property type="term" value="C:cytosol"/>
    <property type="evidence" value="ECO:0007669"/>
    <property type="project" value="TreeGrafter"/>
</dbReference>
<evidence type="ECO:0000313" key="5">
    <source>
        <dbReference type="EMBL" id="TGK92005.1"/>
    </source>
</evidence>
<dbReference type="InterPro" id="IPR023198">
    <property type="entry name" value="PGP-like_dom2"/>
</dbReference>
<gene>
    <name evidence="5" type="ORF">EHQ30_17650</name>
</gene>
<accession>A0A2M9Y252</accession>
<comment type="caution">
    <text evidence="5">The sequence shown here is derived from an EMBL/GenBank/DDBJ whole genome shotgun (WGS) entry which is preliminary data.</text>
</comment>
<dbReference type="InterPro" id="IPR023214">
    <property type="entry name" value="HAD_sf"/>
</dbReference>
<comment type="catalytic activity">
    <reaction evidence="1">
        <text>2-phosphoglycolate + H2O = glycolate + phosphate</text>
        <dbReference type="Rhea" id="RHEA:14369"/>
        <dbReference type="ChEBI" id="CHEBI:15377"/>
        <dbReference type="ChEBI" id="CHEBI:29805"/>
        <dbReference type="ChEBI" id="CHEBI:43474"/>
        <dbReference type="ChEBI" id="CHEBI:58033"/>
        <dbReference type="EC" id="3.1.3.18"/>
    </reaction>
</comment>
<dbReference type="PANTHER" id="PTHR43434:SF1">
    <property type="entry name" value="PHOSPHOGLYCOLATE PHOSPHATASE"/>
    <property type="match status" value="1"/>
</dbReference>
<dbReference type="SFLD" id="SFLDS00003">
    <property type="entry name" value="Haloacid_Dehalogenase"/>
    <property type="match status" value="1"/>
</dbReference>
<evidence type="ECO:0000313" key="6">
    <source>
        <dbReference type="Proteomes" id="UP000297891"/>
    </source>
</evidence>
<dbReference type="InterPro" id="IPR036412">
    <property type="entry name" value="HAD-like_sf"/>
</dbReference>
<proteinExistence type="inferred from homology"/>
<dbReference type="Gene3D" id="1.10.150.240">
    <property type="entry name" value="Putative phosphatase, domain 2"/>
    <property type="match status" value="1"/>
</dbReference>
<dbReference type="GO" id="GO:0006281">
    <property type="term" value="P:DNA repair"/>
    <property type="evidence" value="ECO:0007669"/>
    <property type="project" value="TreeGrafter"/>
</dbReference>
<dbReference type="Pfam" id="PF13419">
    <property type="entry name" value="HAD_2"/>
    <property type="match status" value="1"/>
</dbReference>
<comment type="pathway">
    <text evidence="2">Organic acid metabolism; glycolate biosynthesis; glycolate from 2-phosphoglycolate: step 1/1.</text>
</comment>
<dbReference type="OrthoDB" id="9807630at2"/>
<sequence length="220" mass="24795">MKKFIVKKIPKAINTYKVLFWDFDGVIKESVDVKTQAYIKLFENFGSEIAEKVKQHHIANGGMSRFEKIPIYGKFAGIEFDNKQISEYSEKFSKLALQGVLDSEWVPGVESYIRSNQHKQIFIVVSATPQDELNSILHSLKLSSCFNTIYGAPLSKSVAIATSLRNLDVTTSDCLMIGDALADLEAANSNNIDFILRLHSFNQEIFTNYTGTSIYNFSEL</sequence>
<dbReference type="EMBL" id="RQFP01000014">
    <property type="protein sequence ID" value="TGK92005.1"/>
    <property type="molecule type" value="Genomic_DNA"/>
</dbReference>
<dbReference type="SUPFAM" id="SSF56784">
    <property type="entry name" value="HAD-like"/>
    <property type="match status" value="1"/>
</dbReference>
<protein>
    <recommendedName>
        <fullName evidence="4">phosphoglycolate phosphatase</fullName>
        <ecNumber evidence="4">3.1.3.18</ecNumber>
    </recommendedName>
</protein>
<dbReference type="EC" id="3.1.3.18" evidence="4"/>
<keyword evidence="5" id="KW-0378">Hydrolase</keyword>
<dbReference type="SFLD" id="SFLDG01129">
    <property type="entry name" value="C1.5:_HAD__Beta-PGM__Phosphata"/>
    <property type="match status" value="1"/>
</dbReference>
<name>A0A2M9Y252_9LEPT</name>
<reference evidence="5" key="1">
    <citation type="journal article" date="2019" name="PLoS Negl. Trop. Dis.">
        <title>Revisiting the worldwide diversity of Leptospira species in the environment.</title>
        <authorList>
            <person name="Vincent A.T."/>
            <person name="Schiettekatte O."/>
            <person name="Bourhy P."/>
            <person name="Veyrier F.J."/>
            <person name="Picardeau M."/>
        </authorList>
    </citation>
    <scope>NUCLEOTIDE SEQUENCE [LARGE SCALE GENOMIC DNA]</scope>
    <source>
        <strain evidence="5">201800277</strain>
    </source>
</reference>
<dbReference type="PANTHER" id="PTHR43434">
    <property type="entry name" value="PHOSPHOGLYCOLATE PHOSPHATASE"/>
    <property type="match status" value="1"/>
</dbReference>
<dbReference type="Gene3D" id="3.40.50.1000">
    <property type="entry name" value="HAD superfamily/HAD-like"/>
    <property type="match status" value="1"/>
</dbReference>
<evidence type="ECO:0000256" key="1">
    <source>
        <dbReference type="ARBA" id="ARBA00000830"/>
    </source>
</evidence>
<evidence type="ECO:0000256" key="4">
    <source>
        <dbReference type="ARBA" id="ARBA00013078"/>
    </source>
</evidence>
<evidence type="ECO:0000256" key="2">
    <source>
        <dbReference type="ARBA" id="ARBA00004818"/>
    </source>
</evidence>
<dbReference type="GO" id="GO:0008967">
    <property type="term" value="F:phosphoglycolate phosphatase activity"/>
    <property type="evidence" value="ECO:0007669"/>
    <property type="project" value="UniProtKB-EC"/>
</dbReference>